<keyword evidence="7" id="KW-0732">Signal</keyword>
<evidence type="ECO:0000313" key="8">
    <source>
        <dbReference type="EMBL" id="EPB80068.1"/>
    </source>
</evidence>
<name>A0A0D6M9A5_9BILA</name>
<reference evidence="8 9" key="1">
    <citation type="submission" date="2013-05" db="EMBL/GenBank/DDBJ databases">
        <title>Draft genome of the parasitic nematode Anyclostoma ceylanicum.</title>
        <authorList>
            <person name="Mitreva M."/>
        </authorList>
    </citation>
    <scope>NUCLEOTIDE SEQUENCE [LARGE SCALE GENOMIC DNA]</scope>
</reference>
<evidence type="ECO:0000256" key="3">
    <source>
        <dbReference type="ARBA" id="ARBA00023002"/>
    </source>
</evidence>
<organism evidence="8 9">
    <name type="scientific">Ancylostoma ceylanicum</name>
    <dbReference type="NCBI Taxonomy" id="53326"/>
    <lineage>
        <taxon>Eukaryota</taxon>
        <taxon>Metazoa</taxon>
        <taxon>Ecdysozoa</taxon>
        <taxon>Nematoda</taxon>
        <taxon>Chromadorea</taxon>
        <taxon>Rhabditida</taxon>
        <taxon>Rhabditina</taxon>
        <taxon>Rhabditomorpha</taxon>
        <taxon>Strongyloidea</taxon>
        <taxon>Ancylostomatidae</taxon>
        <taxon>Ancylostomatinae</taxon>
        <taxon>Ancylostoma</taxon>
    </lineage>
</organism>
<evidence type="ECO:0000256" key="4">
    <source>
        <dbReference type="ARBA" id="ARBA00023004"/>
    </source>
</evidence>
<comment type="similarity">
    <text evidence="1">Belongs to the carotenoid oxygenase family.</text>
</comment>
<feature type="compositionally biased region" description="Low complexity" evidence="6">
    <location>
        <begin position="170"/>
        <end position="179"/>
    </location>
</feature>
<dbReference type="PANTHER" id="PTHR10543">
    <property type="entry name" value="BETA-CAROTENE DIOXYGENASE"/>
    <property type="match status" value="1"/>
</dbReference>
<dbReference type="AlphaFoldDB" id="A0A0D6M9A5"/>
<dbReference type="Proteomes" id="UP000054495">
    <property type="component" value="Unassembled WGS sequence"/>
</dbReference>
<feature type="binding site" evidence="5">
    <location>
        <position position="308"/>
    </location>
    <ligand>
        <name>Fe cation</name>
        <dbReference type="ChEBI" id="CHEBI:24875"/>
        <note>catalytic</note>
    </ligand>
</feature>
<evidence type="ECO:0000313" key="9">
    <source>
        <dbReference type="Proteomes" id="UP000054495"/>
    </source>
</evidence>
<evidence type="ECO:0000256" key="7">
    <source>
        <dbReference type="SAM" id="SignalP"/>
    </source>
</evidence>
<proteinExistence type="inferred from homology"/>
<dbReference type="GO" id="GO:0010436">
    <property type="term" value="F:carotenoid dioxygenase activity"/>
    <property type="evidence" value="ECO:0007669"/>
    <property type="project" value="TreeGrafter"/>
</dbReference>
<evidence type="ECO:0000256" key="5">
    <source>
        <dbReference type="PIRSR" id="PIRSR604294-1"/>
    </source>
</evidence>
<feature type="binding site" evidence="5">
    <location>
        <position position="371"/>
    </location>
    <ligand>
        <name>Fe cation</name>
        <dbReference type="ChEBI" id="CHEBI:24875"/>
        <note>catalytic</note>
    </ligand>
</feature>
<feature type="region of interest" description="Disordered" evidence="6">
    <location>
        <begin position="164"/>
        <end position="184"/>
    </location>
</feature>
<dbReference type="GO" id="GO:0016121">
    <property type="term" value="P:carotene catabolic process"/>
    <property type="evidence" value="ECO:0007669"/>
    <property type="project" value="TreeGrafter"/>
</dbReference>
<feature type="signal peptide" evidence="7">
    <location>
        <begin position="1"/>
        <end position="20"/>
    </location>
</feature>
<protein>
    <submittedName>
        <fullName evidence="8">Uncharacterized protein</fullName>
    </submittedName>
</protein>
<gene>
    <name evidence="8" type="ORF">ANCCEY_00891</name>
</gene>
<keyword evidence="4 5" id="KW-0408">Iron</keyword>
<dbReference type="GO" id="GO:0042574">
    <property type="term" value="P:retinal metabolic process"/>
    <property type="evidence" value="ECO:0007669"/>
    <property type="project" value="TreeGrafter"/>
</dbReference>
<keyword evidence="9" id="KW-1185">Reference proteome</keyword>
<comment type="cofactor">
    <cofactor evidence="5">
        <name>Fe(2+)</name>
        <dbReference type="ChEBI" id="CHEBI:29033"/>
    </cofactor>
    <text evidence="5">Binds 1 Fe(2+) ion per subunit.</text>
</comment>
<accession>A0A0D6M9A5</accession>
<evidence type="ECO:0000256" key="1">
    <source>
        <dbReference type="ARBA" id="ARBA00006787"/>
    </source>
</evidence>
<dbReference type="GO" id="GO:0003834">
    <property type="term" value="F:beta-carotene 15,15'-dioxygenase activity"/>
    <property type="evidence" value="ECO:0007669"/>
    <property type="project" value="TreeGrafter"/>
</dbReference>
<sequence length="404" mass="45149">MFFFVFRLLLVFALLGAILAGDPCSECTPRRPNGCCRGPSGTCCWTRKKRDIESQEDVEPIDFKPLEESKVINVRGTGYSSSGLKSIGSTSSSGLISIGSTSSSGLKSMGSRSSFDSASLFFRVQQHVPEGPLQQPSENRQKFEAALNERWTWLLKNSLGRRGVHSLHGSPARTAPSRASTRRMRNTKKNISNCGLDYLHTVLYRRTPINEDLLLLIEKTSEERPRCLWGASPFAKNKSSIEFRLASYFHSDRCIDNCSVAFTTVGDGVYALTESPYLARIDIDTLDYLEKVDIREPLKLSLHTYSAHCHSDAEGNLYNIGSMFGPSSKYIFARTENPLLAQEGPSGRCLENTELLGMVTATDTLAPSYYHSFGITENYIILFESPERINMKKLMFSRNARKIQ</sequence>
<feature type="chain" id="PRO_5002307886" evidence="7">
    <location>
        <begin position="21"/>
        <end position="404"/>
    </location>
</feature>
<keyword evidence="3" id="KW-0560">Oxidoreductase</keyword>
<dbReference type="GO" id="GO:0046872">
    <property type="term" value="F:metal ion binding"/>
    <property type="evidence" value="ECO:0007669"/>
    <property type="project" value="UniProtKB-KW"/>
</dbReference>
<evidence type="ECO:0000256" key="6">
    <source>
        <dbReference type="SAM" id="MobiDB-lite"/>
    </source>
</evidence>
<evidence type="ECO:0000256" key="2">
    <source>
        <dbReference type="ARBA" id="ARBA00022723"/>
    </source>
</evidence>
<keyword evidence="2 5" id="KW-0479">Metal-binding</keyword>
<dbReference type="Pfam" id="PF03055">
    <property type="entry name" value="RPE65"/>
    <property type="match status" value="1"/>
</dbReference>
<dbReference type="InterPro" id="IPR004294">
    <property type="entry name" value="Carotenoid_Oase"/>
</dbReference>
<dbReference type="PANTHER" id="PTHR10543:SF24">
    <property type="entry name" value="CAROTENOID ISOMEROOXYGENASE"/>
    <property type="match status" value="1"/>
</dbReference>
<dbReference type="EMBL" id="KE124785">
    <property type="protein sequence ID" value="EPB80068.1"/>
    <property type="molecule type" value="Genomic_DNA"/>
</dbReference>